<reference evidence="1 2" key="1">
    <citation type="submission" date="2020-03" db="EMBL/GenBank/DDBJ databases">
        <authorList>
            <consortium name="Genoscope - CEA"/>
            <person name="William W."/>
        </authorList>
    </citation>
    <scope>NUCLEOTIDE SEQUENCE [LARGE SCALE GENOMIC DNA]</scope>
    <source>
        <strain evidence="2">DSM 16959</strain>
    </source>
</reference>
<proteinExistence type="predicted"/>
<dbReference type="KEGG" id="doe:DENOEST_2407"/>
<gene>
    <name evidence="1" type="ORF">DENOEST_2407</name>
</gene>
<keyword evidence="2" id="KW-1185">Reference proteome</keyword>
<name>A0A6S6YAE0_9PROT</name>
<dbReference type="Gene3D" id="1.10.760.10">
    <property type="entry name" value="Cytochrome c-like domain"/>
    <property type="match status" value="1"/>
</dbReference>
<evidence type="ECO:0000313" key="2">
    <source>
        <dbReference type="Proteomes" id="UP000515733"/>
    </source>
</evidence>
<sequence length="92" mass="10212">MLYGLVGLIEVGGERFSGLMPSFSQIEDIELAGIANYLIRSLNETVVPNEFLAYSAEDFAASRGKGMRQVDMYKMRRNMEKQVTAATNEGGR</sequence>
<dbReference type="GO" id="GO:0020037">
    <property type="term" value="F:heme binding"/>
    <property type="evidence" value="ECO:0007669"/>
    <property type="project" value="InterPro"/>
</dbReference>
<accession>A0A6S6YAE0</accession>
<evidence type="ECO:0000313" key="1">
    <source>
        <dbReference type="EMBL" id="CAB1369572.1"/>
    </source>
</evidence>
<dbReference type="Proteomes" id="UP000515733">
    <property type="component" value="Chromosome"/>
</dbReference>
<dbReference type="InterPro" id="IPR036909">
    <property type="entry name" value="Cyt_c-like_dom_sf"/>
</dbReference>
<dbReference type="AlphaFoldDB" id="A0A6S6YAE0"/>
<dbReference type="EMBL" id="LR778301">
    <property type="protein sequence ID" value="CAB1369572.1"/>
    <property type="molecule type" value="Genomic_DNA"/>
</dbReference>
<organism evidence="1 2">
    <name type="scientific">Denitratisoma oestradiolicum</name>
    <dbReference type="NCBI Taxonomy" id="311182"/>
    <lineage>
        <taxon>Bacteria</taxon>
        <taxon>Pseudomonadati</taxon>
        <taxon>Pseudomonadota</taxon>
        <taxon>Betaproteobacteria</taxon>
        <taxon>Nitrosomonadales</taxon>
        <taxon>Sterolibacteriaceae</taxon>
        <taxon>Denitratisoma</taxon>
    </lineage>
</organism>
<dbReference type="GO" id="GO:0009055">
    <property type="term" value="F:electron transfer activity"/>
    <property type="evidence" value="ECO:0007669"/>
    <property type="project" value="InterPro"/>
</dbReference>
<protein>
    <submittedName>
        <fullName evidence="1">Uncharacterized protein</fullName>
    </submittedName>
</protein>